<proteinExistence type="predicted"/>
<dbReference type="EMBL" id="JAPJZI010000001">
    <property type="protein sequence ID" value="MDA5399222.1"/>
    <property type="molecule type" value="Genomic_DNA"/>
</dbReference>
<dbReference type="InterPro" id="IPR036390">
    <property type="entry name" value="WH_DNA-bd_sf"/>
</dbReference>
<comment type="caution">
    <text evidence="2">The sequence shown here is derived from an EMBL/GenBank/DDBJ whole genome shotgun (WGS) entry which is preliminary data.</text>
</comment>
<evidence type="ECO:0000313" key="2">
    <source>
        <dbReference type="EMBL" id="MDA5399222.1"/>
    </source>
</evidence>
<feature type="domain" description="Transcription regulator PadR N-terminal" evidence="1">
    <location>
        <begin position="8"/>
        <end position="80"/>
    </location>
</feature>
<evidence type="ECO:0000259" key="1">
    <source>
        <dbReference type="Pfam" id="PF03551"/>
    </source>
</evidence>
<dbReference type="Pfam" id="PF03551">
    <property type="entry name" value="PadR"/>
    <property type="match status" value="1"/>
</dbReference>
<accession>A0A9X3UHH2</accession>
<protein>
    <submittedName>
        <fullName evidence="2">PadR family transcriptional regulator</fullName>
    </submittedName>
</protein>
<evidence type="ECO:0000313" key="3">
    <source>
        <dbReference type="Proteomes" id="UP001151234"/>
    </source>
</evidence>
<dbReference type="AlphaFoldDB" id="A0A9X3UHH2"/>
<dbReference type="Proteomes" id="UP001151234">
    <property type="component" value="Unassembled WGS sequence"/>
</dbReference>
<keyword evidence="3" id="KW-1185">Reference proteome</keyword>
<dbReference type="RefSeq" id="WP_267990667.1">
    <property type="nucleotide sequence ID" value="NZ_JAPJZI010000001.1"/>
</dbReference>
<dbReference type="SUPFAM" id="SSF46785">
    <property type="entry name" value="Winged helix' DNA-binding domain"/>
    <property type="match status" value="1"/>
</dbReference>
<organism evidence="2 3">
    <name type="scientific">Hoeflea prorocentri</name>
    <dbReference type="NCBI Taxonomy" id="1922333"/>
    <lineage>
        <taxon>Bacteria</taxon>
        <taxon>Pseudomonadati</taxon>
        <taxon>Pseudomonadota</taxon>
        <taxon>Alphaproteobacteria</taxon>
        <taxon>Hyphomicrobiales</taxon>
        <taxon>Rhizobiaceae</taxon>
        <taxon>Hoeflea</taxon>
    </lineage>
</organism>
<dbReference type="PANTHER" id="PTHR43252:SF6">
    <property type="entry name" value="NEGATIVE TRANSCRIPTION REGULATOR PADR"/>
    <property type="match status" value="1"/>
</dbReference>
<dbReference type="InterPro" id="IPR005149">
    <property type="entry name" value="Tscrpt_reg_PadR_N"/>
</dbReference>
<sequence>MNVRTVCLAILQFSDATGYEIKKMSTEEQFSYFIDASFGSIYPALSRLQEDGCVTVREEYESGKPPRKVYSITDKGREELIESLQVLPRPDTFKSEFLLIALCAGLLDRDTIVRAIDKRISDLKKDFEMFDEAQSCAENGPAGLSWVADYGRFVHEASLQYLLEHRGRLEALTLAPDRPSEAAE</sequence>
<reference evidence="2" key="1">
    <citation type="submission" date="2022-11" db="EMBL/GenBank/DDBJ databases">
        <title>Draft genome sequence of Hoeflea poritis E7-10 and Hoeflea prorocentri PM5-8, separated from scleractinian coral Porites lutea and marine dinoflagellate.</title>
        <authorList>
            <person name="Zhang G."/>
            <person name="Wei Q."/>
            <person name="Cai L."/>
        </authorList>
    </citation>
    <scope>NUCLEOTIDE SEQUENCE</scope>
    <source>
        <strain evidence="2">PM5-8</strain>
    </source>
</reference>
<gene>
    <name evidence="2" type="ORF">OQ273_11615</name>
</gene>
<dbReference type="PANTHER" id="PTHR43252">
    <property type="entry name" value="TRANSCRIPTIONAL REGULATOR YQJI"/>
    <property type="match status" value="1"/>
</dbReference>
<name>A0A9X3UHH2_9HYPH</name>
<dbReference type="Gene3D" id="1.10.10.10">
    <property type="entry name" value="Winged helix-like DNA-binding domain superfamily/Winged helix DNA-binding domain"/>
    <property type="match status" value="1"/>
</dbReference>
<dbReference type="InterPro" id="IPR036388">
    <property type="entry name" value="WH-like_DNA-bd_sf"/>
</dbReference>